<dbReference type="RefSeq" id="WP_169276622.1">
    <property type="nucleotide sequence ID" value="NZ_JABBCP010000001.1"/>
</dbReference>
<dbReference type="Gene3D" id="2.30.110.10">
    <property type="entry name" value="Electron Transport, Fmn-binding Protein, Chain A"/>
    <property type="match status" value="1"/>
</dbReference>
<gene>
    <name evidence="3" type="ORF">HF320_00595</name>
</gene>
<evidence type="ECO:0000313" key="3">
    <source>
        <dbReference type="EMBL" id="NMF54838.1"/>
    </source>
</evidence>
<protein>
    <submittedName>
        <fullName evidence="3">Flavin reductase</fullName>
    </submittedName>
</protein>
<dbReference type="PANTHER" id="PTHR30466">
    <property type="entry name" value="FLAVIN REDUCTASE"/>
    <property type="match status" value="1"/>
</dbReference>
<comment type="caution">
    <text evidence="3">The sequence shown here is derived from an EMBL/GenBank/DDBJ whole genome shotgun (WGS) entry which is preliminary data.</text>
</comment>
<dbReference type="EMBL" id="JABBCP010000001">
    <property type="protein sequence ID" value="NMF54838.1"/>
    <property type="molecule type" value="Genomic_DNA"/>
</dbReference>
<evidence type="ECO:0000259" key="2">
    <source>
        <dbReference type="SMART" id="SM00903"/>
    </source>
</evidence>
<name>A0A7X9UAK5_9ACTN</name>
<proteinExistence type="predicted"/>
<dbReference type="Pfam" id="PF01613">
    <property type="entry name" value="Flavin_Reduct"/>
    <property type="match status" value="1"/>
</dbReference>
<dbReference type="PANTHER" id="PTHR30466:SF1">
    <property type="entry name" value="FMN REDUCTASE (NADH) RUTF"/>
    <property type="match status" value="1"/>
</dbReference>
<reference evidence="3 4" key="1">
    <citation type="submission" date="2020-04" db="EMBL/GenBank/DDBJ databases">
        <title>Collinsella sp. KGMB02528 nov., an anaerobic actinobacterium isolated from human feces.</title>
        <authorList>
            <person name="Han K.-I."/>
            <person name="Eom M.K."/>
            <person name="Kim J.-S."/>
            <person name="Lee K.C."/>
            <person name="Suh M.K."/>
            <person name="Park S.-H."/>
            <person name="Lee J.H."/>
            <person name="Kang S.W."/>
            <person name="Park J.-E."/>
            <person name="Oh B.S."/>
            <person name="Yu S.Y."/>
            <person name="Choi S.-H."/>
            <person name="Lee D.H."/>
            <person name="Yoon H."/>
            <person name="Kim B.-Y."/>
            <person name="Lee J.H."/>
            <person name="Lee J.-S."/>
        </authorList>
    </citation>
    <scope>NUCLEOTIDE SEQUENCE [LARGE SCALE GENOMIC DNA]</scope>
    <source>
        <strain evidence="3 4">KGMB02528</strain>
    </source>
</reference>
<dbReference type="InterPro" id="IPR002563">
    <property type="entry name" value="Flavin_Rdtase-like_dom"/>
</dbReference>
<accession>A0A7X9UAK5</accession>
<keyword evidence="4" id="KW-1185">Reference proteome</keyword>
<keyword evidence="1" id="KW-0560">Oxidoreductase</keyword>
<dbReference type="GO" id="GO:0010181">
    <property type="term" value="F:FMN binding"/>
    <property type="evidence" value="ECO:0007669"/>
    <property type="project" value="InterPro"/>
</dbReference>
<evidence type="ECO:0000256" key="1">
    <source>
        <dbReference type="ARBA" id="ARBA00023002"/>
    </source>
</evidence>
<sequence>MDKTAFFTMTSGLYVVSAAAGDCKAGCVVNTAVQVTSSPARISVAVNKENFTAGVIADAGAFAVTVIDQTADMIYIGNFGFRTSANFDKFERYEERQTALGAPYVPEHATALFSCRLVETLDVGTHLLFIGEIEDAQRLSDEAPLTYDYYHKVLKGKTPPKASSYVE</sequence>
<dbReference type="Proteomes" id="UP000546970">
    <property type="component" value="Unassembled WGS sequence"/>
</dbReference>
<organism evidence="3 4">
    <name type="scientific">Collinsella acetigenes</name>
    <dbReference type="NCBI Taxonomy" id="2713419"/>
    <lineage>
        <taxon>Bacteria</taxon>
        <taxon>Bacillati</taxon>
        <taxon>Actinomycetota</taxon>
        <taxon>Coriobacteriia</taxon>
        <taxon>Coriobacteriales</taxon>
        <taxon>Coriobacteriaceae</taxon>
        <taxon>Collinsella</taxon>
    </lineage>
</organism>
<feature type="domain" description="Flavin reductase like" evidence="2">
    <location>
        <begin position="6"/>
        <end position="152"/>
    </location>
</feature>
<dbReference type="InterPro" id="IPR012349">
    <property type="entry name" value="Split_barrel_FMN-bd"/>
</dbReference>
<evidence type="ECO:0000313" key="4">
    <source>
        <dbReference type="Proteomes" id="UP000546970"/>
    </source>
</evidence>
<dbReference type="SMART" id="SM00903">
    <property type="entry name" value="Flavin_Reduct"/>
    <property type="match status" value="1"/>
</dbReference>
<dbReference type="AlphaFoldDB" id="A0A7X9UAK5"/>
<dbReference type="GO" id="GO:0042602">
    <property type="term" value="F:riboflavin reductase (NADPH) activity"/>
    <property type="evidence" value="ECO:0007669"/>
    <property type="project" value="TreeGrafter"/>
</dbReference>
<dbReference type="SUPFAM" id="SSF50475">
    <property type="entry name" value="FMN-binding split barrel"/>
    <property type="match status" value="1"/>
</dbReference>
<dbReference type="InterPro" id="IPR050268">
    <property type="entry name" value="NADH-dep_flavin_reductase"/>
</dbReference>